<proteinExistence type="predicted"/>
<dbReference type="InterPro" id="IPR045865">
    <property type="entry name" value="ACT-like_dom_sf"/>
</dbReference>
<reference evidence="2 3" key="1">
    <citation type="submission" date="2018-10" db="EMBL/GenBank/DDBJ databases">
        <title>The genome of Streptomyces dangxiongensis Z022.</title>
        <authorList>
            <person name="Zhang B."/>
        </authorList>
    </citation>
    <scope>NUCLEOTIDE SEQUENCE [LARGE SCALE GENOMIC DNA]</scope>
    <source>
        <strain evidence="2 3">Z022</strain>
    </source>
</reference>
<dbReference type="EMBL" id="CP033073">
    <property type="protein sequence ID" value="AYN43066.1"/>
    <property type="molecule type" value="Genomic_DNA"/>
</dbReference>
<evidence type="ECO:0000259" key="1">
    <source>
        <dbReference type="Pfam" id="PF13840"/>
    </source>
</evidence>
<name>A0A3G2JKT3_9ACTN</name>
<dbReference type="AlphaFoldDB" id="A0A3G2JKT3"/>
<gene>
    <name evidence="2" type="ORF">D9753_33975</name>
</gene>
<dbReference type="OrthoDB" id="5615858at2"/>
<dbReference type="Proteomes" id="UP000268329">
    <property type="component" value="Chromosome"/>
</dbReference>
<dbReference type="RefSeq" id="WP_121790491.1">
    <property type="nucleotide sequence ID" value="NZ_CP033073.1"/>
</dbReference>
<dbReference type="KEGG" id="sdd:D9753_33975"/>
<dbReference type="Pfam" id="PF13840">
    <property type="entry name" value="ACT_7"/>
    <property type="match status" value="1"/>
</dbReference>
<accession>A0A3G2JKT3</accession>
<protein>
    <submittedName>
        <fullName evidence="2">ACT domain-containing protein</fullName>
    </submittedName>
</protein>
<keyword evidence="3" id="KW-1185">Reference proteome</keyword>
<dbReference type="Gene3D" id="3.30.2130.10">
    <property type="entry name" value="VC0802-like"/>
    <property type="match status" value="1"/>
</dbReference>
<evidence type="ECO:0000313" key="2">
    <source>
        <dbReference type="EMBL" id="AYN43066.1"/>
    </source>
</evidence>
<evidence type="ECO:0000313" key="3">
    <source>
        <dbReference type="Proteomes" id="UP000268329"/>
    </source>
</evidence>
<organism evidence="2 3">
    <name type="scientific">Streptomyces dangxiongensis</name>
    <dbReference type="NCBI Taxonomy" id="1442032"/>
    <lineage>
        <taxon>Bacteria</taxon>
        <taxon>Bacillati</taxon>
        <taxon>Actinomycetota</taxon>
        <taxon>Actinomycetes</taxon>
        <taxon>Kitasatosporales</taxon>
        <taxon>Streptomycetaceae</taxon>
        <taxon>Streptomyces</taxon>
    </lineage>
</organism>
<feature type="domain" description="CASTOR ACT" evidence="1">
    <location>
        <begin position="66"/>
        <end position="126"/>
    </location>
</feature>
<dbReference type="InterPro" id="IPR027795">
    <property type="entry name" value="CASTOR_ACT_dom"/>
</dbReference>
<dbReference type="SUPFAM" id="SSF55021">
    <property type="entry name" value="ACT-like"/>
    <property type="match status" value="1"/>
</dbReference>
<sequence>MTPPRRKLLTLPALFRIEHVSGGARPADDDWYAVVRAPEGLTVLREVPLDAAGAHREVSPDASGAHEHWAGLYGDDPHDLDLPGMLAAVVGPLGSAGIPVFVTSTFHSDLVLVPADRYDDAVGVLRSAGHEVVPAA</sequence>